<dbReference type="NCBIfam" id="TIGR00738">
    <property type="entry name" value="rrf2_super"/>
    <property type="match status" value="1"/>
</dbReference>
<dbReference type="InterPro" id="IPR000944">
    <property type="entry name" value="Tscrpt_reg_Rrf2"/>
</dbReference>
<dbReference type="OrthoDB" id="9808360at2"/>
<dbReference type="Gene3D" id="1.10.10.10">
    <property type="entry name" value="Winged helix-like DNA-binding domain superfamily/Winged helix DNA-binding domain"/>
    <property type="match status" value="1"/>
</dbReference>
<dbReference type="RefSeq" id="WP_124999177.1">
    <property type="nucleotide sequence ID" value="NZ_BHYK01000005.1"/>
</dbReference>
<dbReference type="PANTHER" id="PTHR33221:SF5">
    <property type="entry name" value="HTH-TYPE TRANSCRIPTIONAL REGULATOR ISCR"/>
    <property type="match status" value="1"/>
</dbReference>
<name>A0A401UJ68_9CLOT</name>
<organism evidence="2 3">
    <name type="scientific">Clostridium tagluense</name>
    <dbReference type="NCBI Taxonomy" id="360422"/>
    <lineage>
        <taxon>Bacteria</taxon>
        <taxon>Bacillati</taxon>
        <taxon>Bacillota</taxon>
        <taxon>Clostridia</taxon>
        <taxon>Eubacteriales</taxon>
        <taxon>Clostridiaceae</taxon>
        <taxon>Clostridium</taxon>
    </lineage>
</organism>
<reference evidence="2 3" key="1">
    <citation type="submission" date="2018-11" db="EMBL/GenBank/DDBJ databases">
        <title>Genome sequencing and assembly of Clostridium tagluense strain A121.</title>
        <authorList>
            <person name="Murakami T."/>
            <person name="Segawa T."/>
            <person name="Shcherbakova V.A."/>
            <person name="Mori H."/>
            <person name="Yoshimura Y."/>
        </authorList>
    </citation>
    <scope>NUCLEOTIDE SEQUENCE [LARGE SCALE GENOMIC DNA]</scope>
    <source>
        <strain evidence="2 3">A121</strain>
    </source>
</reference>
<accession>A0A401UJ68</accession>
<gene>
    <name evidence="2" type="ORF">Ctaglu_12340</name>
</gene>
<evidence type="ECO:0000256" key="1">
    <source>
        <dbReference type="ARBA" id="ARBA00023125"/>
    </source>
</evidence>
<dbReference type="SUPFAM" id="SSF46785">
    <property type="entry name" value="Winged helix' DNA-binding domain"/>
    <property type="match status" value="1"/>
</dbReference>
<protein>
    <submittedName>
        <fullName evidence="2">Rrf2 family transcriptional regulator</fullName>
    </submittedName>
</protein>
<keyword evidence="1" id="KW-0238">DNA-binding</keyword>
<dbReference type="PANTHER" id="PTHR33221">
    <property type="entry name" value="WINGED HELIX-TURN-HELIX TRANSCRIPTIONAL REGULATOR, RRF2 FAMILY"/>
    <property type="match status" value="1"/>
</dbReference>
<comment type="caution">
    <text evidence="2">The sequence shown here is derived from an EMBL/GenBank/DDBJ whole genome shotgun (WGS) entry which is preliminary data.</text>
</comment>
<proteinExistence type="predicted"/>
<dbReference type="Proteomes" id="UP000287872">
    <property type="component" value="Unassembled WGS sequence"/>
</dbReference>
<sequence length="148" mass="16362">MNISTKGRYGLRAMVDIAVNSSGDYIPLKVIAERQAISENYLEQVFSVLRKANLVKSARGSQGGYTLSKEASKITVGEVLRILEGDLSITGDNDGALGLDKTIKVCINTLVWEKVNEQINKVMDSVTLQDLVEKYNTLNTEYTLDFII</sequence>
<dbReference type="EMBL" id="BHYK01000005">
    <property type="protein sequence ID" value="GCD09611.1"/>
    <property type="molecule type" value="Genomic_DNA"/>
</dbReference>
<dbReference type="InterPro" id="IPR036388">
    <property type="entry name" value="WH-like_DNA-bd_sf"/>
</dbReference>
<dbReference type="InterPro" id="IPR036390">
    <property type="entry name" value="WH_DNA-bd_sf"/>
</dbReference>
<dbReference type="GO" id="GO:0005829">
    <property type="term" value="C:cytosol"/>
    <property type="evidence" value="ECO:0007669"/>
    <property type="project" value="TreeGrafter"/>
</dbReference>
<dbReference type="Pfam" id="PF02082">
    <property type="entry name" value="Rrf2"/>
    <property type="match status" value="1"/>
</dbReference>
<evidence type="ECO:0000313" key="3">
    <source>
        <dbReference type="Proteomes" id="UP000287872"/>
    </source>
</evidence>
<dbReference type="PROSITE" id="PS51197">
    <property type="entry name" value="HTH_RRF2_2"/>
    <property type="match status" value="1"/>
</dbReference>
<dbReference type="GO" id="GO:0003700">
    <property type="term" value="F:DNA-binding transcription factor activity"/>
    <property type="evidence" value="ECO:0007669"/>
    <property type="project" value="TreeGrafter"/>
</dbReference>
<evidence type="ECO:0000313" key="2">
    <source>
        <dbReference type="EMBL" id="GCD09611.1"/>
    </source>
</evidence>
<keyword evidence="3" id="KW-1185">Reference proteome</keyword>
<dbReference type="AlphaFoldDB" id="A0A401UJ68"/>
<dbReference type="GO" id="GO:0003677">
    <property type="term" value="F:DNA binding"/>
    <property type="evidence" value="ECO:0007669"/>
    <property type="project" value="UniProtKB-KW"/>
</dbReference>